<dbReference type="GO" id="GO:0003677">
    <property type="term" value="F:DNA binding"/>
    <property type="evidence" value="ECO:0007669"/>
    <property type="project" value="InterPro"/>
</dbReference>
<dbReference type="InterPro" id="IPR043502">
    <property type="entry name" value="DNA/RNA_pol_sf"/>
</dbReference>
<protein>
    <recommendedName>
        <fullName evidence="1">DNA-directed DNA polymerase family A palm domain-containing protein</fullName>
    </recommendedName>
</protein>
<feature type="domain" description="DNA-directed DNA polymerase family A palm" evidence="1">
    <location>
        <begin position="1"/>
        <end position="203"/>
    </location>
</feature>
<gene>
    <name evidence="2" type="ORF">LCGC14_0980620</name>
</gene>
<evidence type="ECO:0000259" key="1">
    <source>
        <dbReference type="SMART" id="SM00482"/>
    </source>
</evidence>
<organism evidence="2">
    <name type="scientific">marine sediment metagenome</name>
    <dbReference type="NCBI Taxonomy" id="412755"/>
    <lineage>
        <taxon>unclassified sequences</taxon>
        <taxon>metagenomes</taxon>
        <taxon>ecological metagenomes</taxon>
    </lineage>
</organism>
<dbReference type="AlphaFoldDB" id="A0A0F9NDA1"/>
<dbReference type="Pfam" id="PF00476">
    <property type="entry name" value="DNA_pol_A"/>
    <property type="match status" value="1"/>
</dbReference>
<dbReference type="Gene3D" id="1.10.150.20">
    <property type="entry name" value="5' to 3' exonuclease, C-terminal subdomain"/>
    <property type="match status" value="1"/>
</dbReference>
<sequence length="252" mass="29268">EGYMLSYFDLKQAEAKIVAYIWNVVELIKLFDRAEREPDFDIHRGSASSIFKIPYEEVPTFDYNQDGTVTIRYKSKRCVHGLNYRMQAPRLAEICGIPVQQGFEAFAAYHRAFPEIQDGWASTIKTVREERMLFTPLGRRLIWLERLTEESFDSVIAFVPQSTVGDKVSGVIYLCHEDPEWPNDARMLLNNHDALIAIHRPWDKRKIQRIMKKHAEAPIMIRGEPVTIFTDIKESKPGEDGIHRWSTLKEVV</sequence>
<name>A0A0F9NDA1_9ZZZZ</name>
<dbReference type="GO" id="GO:0003887">
    <property type="term" value="F:DNA-directed DNA polymerase activity"/>
    <property type="evidence" value="ECO:0007669"/>
    <property type="project" value="InterPro"/>
</dbReference>
<reference evidence="2" key="1">
    <citation type="journal article" date="2015" name="Nature">
        <title>Complex archaea that bridge the gap between prokaryotes and eukaryotes.</title>
        <authorList>
            <person name="Spang A."/>
            <person name="Saw J.H."/>
            <person name="Jorgensen S.L."/>
            <person name="Zaremba-Niedzwiedzka K."/>
            <person name="Martijn J."/>
            <person name="Lind A.E."/>
            <person name="van Eijk R."/>
            <person name="Schleper C."/>
            <person name="Guy L."/>
            <person name="Ettema T.J."/>
        </authorList>
    </citation>
    <scope>NUCLEOTIDE SEQUENCE</scope>
</reference>
<dbReference type="SMART" id="SM00482">
    <property type="entry name" value="POLAc"/>
    <property type="match status" value="1"/>
</dbReference>
<dbReference type="InterPro" id="IPR001098">
    <property type="entry name" value="DNA-dir_DNA_pol_A_palm_dom"/>
</dbReference>
<evidence type="ECO:0000313" key="2">
    <source>
        <dbReference type="EMBL" id="KKN15974.1"/>
    </source>
</evidence>
<proteinExistence type="predicted"/>
<accession>A0A0F9NDA1</accession>
<dbReference type="SUPFAM" id="SSF56672">
    <property type="entry name" value="DNA/RNA polymerases"/>
    <property type="match status" value="1"/>
</dbReference>
<feature type="non-terminal residue" evidence="2">
    <location>
        <position position="1"/>
    </location>
</feature>
<comment type="caution">
    <text evidence="2">The sequence shown here is derived from an EMBL/GenBank/DDBJ whole genome shotgun (WGS) entry which is preliminary data.</text>
</comment>
<dbReference type="EMBL" id="LAZR01003660">
    <property type="protein sequence ID" value="KKN15974.1"/>
    <property type="molecule type" value="Genomic_DNA"/>
</dbReference>
<dbReference type="Gene3D" id="3.30.70.370">
    <property type="match status" value="1"/>
</dbReference>
<dbReference type="GO" id="GO:0006260">
    <property type="term" value="P:DNA replication"/>
    <property type="evidence" value="ECO:0007669"/>
    <property type="project" value="InterPro"/>
</dbReference>